<evidence type="ECO:0000256" key="1">
    <source>
        <dbReference type="SAM" id="MobiDB-lite"/>
    </source>
</evidence>
<dbReference type="Proteomes" id="UP000694044">
    <property type="component" value="Unassembled WGS sequence"/>
</dbReference>
<dbReference type="AlphaFoldDB" id="A0A8T1WHX6"/>
<protein>
    <submittedName>
        <fullName evidence="2">Uncharacterized protein</fullName>
    </submittedName>
</protein>
<evidence type="ECO:0000313" key="3">
    <source>
        <dbReference type="Proteomes" id="UP000694044"/>
    </source>
</evidence>
<name>A0A8T1WHX6_9STRA</name>
<gene>
    <name evidence="2" type="ORF">PHYPSEUDO_013494</name>
</gene>
<comment type="caution">
    <text evidence="2">The sequence shown here is derived from an EMBL/GenBank/DDBJ whole genome shotgun (WGS) entry which is preliminary data.</text>
</comment>
<organism evidence="2 3">
    <name type="scientific">Phytophthora pseudosyringae</name>
    <dbReference type="NCBI Taxonomy" id="221518"/>
    <lineage>
        <taxon>Eukaryota</taxon>
        <taxon>Sar</taxon>
        <taxon>Stramenopiles</taxon>
        <taxon>Oomycota</taxon>
        <taxon>Peronosporomycetes</taxon>
        <taxon>Peronosporales</taxon>
        <taxon>Peronosporaceae</taxon>
        <taxon>Phytophthora</taxon>
    </lineage>
</organism>
<feature type="region of interest" description="Disordered" evidence="1">
    <location>
        <begin position="1"/>
        <end position="25"/>
    </location>
</feature>
<reference evidence="2" key="1">
    <citation type="submission" date="2021-02" db="EMBL/GenBank/DDBJ databases">
        <authorList>
            <person name="Palmer J.M."/>
        </authorList>
    </citation>
    <scope>NUCLEOTIDE SEQUENCE</scope>
    <source>
        <strain evidence="2">SCRP734</strain>
    </source>
</reference>
<sequence>MPSPGCDTLARGHAGPSRIRLPSSPASSLGCAEVLSGSLPLSRPCLIFMPSGTRYRLAAGPCRSRPAVLALARRVDCAAQSGRTSGHCCPRGLALLAWSFPPRRSDELPWRPSSPIDQSARHRNILLLFTAHGTAMITAALVERV</sequence>
<dbReference type="EMBL" id="JAGDFM010000007">
    <property type="protein sequence ID" value="KAG7393006.1"/>
    <property type="molecule type" value="Genomic_DNA"/>
</dbReference>
<evidence type="ECO:0000313" key="2">
    <source>
        <dbReference type="EMBL" id="KAG7393006.1"/>
    </source>
</evidence>
<proteinExistence type="predicted"/>
<keyword evidence="3" id="KW-1185">Reference proteome</keyword>
<accession>A0A8T1WHX6</accession>